<protein>
    <recommendedName>
        <fullName evidence="3">histidine kinase</fullName>
        <ecNumber evidence="3">2.7.13.3</ecNumber>
    </recommendedName>
</protein>
<gene>
    <name evidence="15" type="ORF">Phou_067060</name>
</gene>
<evidence type="ECO:0000259" key="14">
    <source>
        <dbReference type="PROSITE" id="PS50109"/>
    </source>
</evidence>
<evidence type="ECO:0000256" key="3">
    <source>
        <dbReference type="ARBA" id="ARBA00012438"/>
    </source>
</evidence>
<feature type="transmembrane region" description="Helical" evidence="13">
    <location>
        <begin position="6"/>
        <end position="28"/>
    </location>
</feature>
<evidence type="ECO:0000313" key="16">
    <source>
        <dbReference type="Proteomes" id="UP000482800"/>
    </source>
</evidence>
<dbReference type="Pfam" id="PF13493">
    <property type="entry name" value="DUF4118"/>
    <property type="match status" value="1"/>
</dbReference>
<dbReference type="InterPro" id="IPR025201">
    <property type="entry name" value="KdpD_TM"/>
</dbReference>
<keyword evidence="6 13" id="KW-0812">Transmembrane</keyword>
<feature type="transmembrane region" description="Helical" evidence="13">
    <location>
        <begin position="40"/>
        <end position="61"/>
    </location>
</feature>
<reference evidence="15 16" key="2">
    <citation type="submission" date="2020-03" db="EMBL/GenBank/DDBJ databases">
        <authorList>
            <person name="Ichikawa N."/>
            <person name="Kimura A."/>
            <person name="Kitahashi Y."/>
            <person name="Uohara A."/>
        </authorList>
    </citation>
    <scope>NUCLEOTIDE SEQUENCE [LARGE SCALE GENOMIC DNA]</scope>
    <source>
        <strain evidence="15 16">NBRC 108639</strain>
    </source>
</reference>
<keyword evidence="12 13" id="KW-0472">Membrane</keyword>
<dbReference type="SMART" id="SM00387">
    <property type="entry name" value="HATPase_c"/>
    <property type="match status" value="1"/>
</dbReference>
<evidence type="ECO:0000256" key="2">
    <source>
        <dbReference type="ARBA" id="ARBA00004141"/>
    </source>
</evidence>
<dbReference type="InterPro" id="IPR038318">
    <property type="entry name" value="KdpD_sf"/>
</dbReference>
<comment type="catalytic activity">
    <reaction evidence="1">
        <text>ATP + protein L-histidine = ADP + protein N-phospho-L-histidine.</text>
        <dbReference type="EC" id="2.7.13.3"/>
    </reaction>
</comment>
<dbReference type="GO" id="GO:0000155">
    <property type="term" value="F:phosphorelay sensor kinase activity"/>
    <property type="evidence" value="ECO:0007669"/>
    <property type="project" value="InterPro"/>
</dbReference>
<dbReference type="PROSITE" id="PS51257">
    <property type="entry name" value="PROKAR_LIPOPROTEIN"/>
    <property type="match status" value="1"/>
</dbReference>
<evidence type="ECO:0000256" key="5">
    <source>
        <dbReference type="ARBA" id="ARBA00022679"/>
    </source>
</evidence>
<evidence type="ECO:0000256" key="9">
    <source>
        <dbReference type="ARBA" id="ARBA00022840"/>
    </source>
</evidence>
<dbReference type="PANTHER" id="PTHR24421">
    <property type="entry name" value="NITRATE/NITRITE SENSOR PROTEIN NARX-RELATED"/>
    <property type="match status" value="1"/>
</dbReference>
<keyword evidence="11" id="KW-0902">Two-component regulatory system</keyword>
<name>A0A6V8KKN1_9ACTN</name>
<dbReference type="GO" id="GO:0016020">
    <property type="term" value="C:membrane"/>
    <property type="evidence" value="ECO:0007669"/>
    <property type="project" value="UniProtKB-SubCell"/>
</dbReference>
<proteinExistence type="predicted"/>
<dbReference type="PROSITE" id="PS50109">
    <property type="entry name" value="HIS_KIN"/>
    <property type="match status" value="1"/>
</dbReference>
<evidence type="ECO:0000256" key="6">
    <source>
        <dbReference type="ARBA" id="ARBA00022692"/>
    </source>
</evidence>
<keyword evidence="10 13" id="KW-1133">Transmembrane helix</keyword>
<accession>A0A6V8KKN1</accession>
<evidence type="ECO:0000256" key="10">
    <source>
        <dbReference type="ARBA" id="ARBA00022989"/>
    </source>
</evidence>
<keyword evidence="16" id="KW-1185">Reference proteome</keyword>
<dbReference type="EC" id="2.7.13.3" evidence="3"/>
<evidence type="ECO:0000256" key="1">
    <source>
        <dbReference type="ARBA" id="ARBA00000085"/>
    </source>
</evidence>
<dbReference type="CDD" id="cd16917">
    <property type="entry name" value="HATPase_UhpB-NarQ-NarX-like"/>
    <property type="match status" value="1"/>
</dbReference>
<dbReference type="RefSeq" id="WP_173063183.1">
    <property type="nucleotide sequence ID" value="NZ_BAABGO010000010.1"/>
</dbReference>
<dbReference type="InterPro" id="IPR036890">
    <property type="entry name" value="HATPase_C_sf"/>
</dbReference>
<dbReference type="GO" id="GO:0005524">
    <property type="term" value="F:ATP binding"/>
    <property type="evidence" value="ECO:0007669"/>
    <property type="project" value="UniProtKB-KW"/>
</dbReference>
<dbReference type="Gene3D" id="1.20.5.1930">
    <property type="match status" value="1"/>
</dbReference>
<evidence type="ECO:0000256" key="12">
    <source>
        <dbReference type="ARBA" id="ARBA00023136"/>
    </source>
</evidence>
<sequence>MVRPPFWVEVVLATVAGAVAFVLAALACTAARDRLPGAAVALLLLLAVLAVARFAGILYALPVGVVSVQAFDWYYLPPLRVLDAATVFVLALFLAVSVIVGGFATRAARRAVAAQRAHGLLAGEQAALRRVATLVARGVPPAEVFAAVAEEVRQVLGAEAAAVVRHEPGGAATVVAVRGSAWDGAGPAVEAPITVDGRTWGAARVRLPAAPDRGAEDRIAHFTDLVATAISNADARTALTASRARLVTSADVARRRLERDLHDGVQQRLVTLALSVRAAESDPDAPVSAIQDDLSRIVDGLNETLDELRTIARGLHPAILSEAGLGPAVRTLARRSPIPVALDVDMATRPDPAIEAAAYYVVAELLANVAKHAKATTVAVRIKLRDGHLDLRVIDDGAGGADPGRGSGLVGLDDRVEALGGRMLVASPPGQGTDVSVRLPALSPVAAAVEP</sequence>
<dbReference type="InterPro" id="IPR050482">
    <property type="entry name" value="Sensor_HK_TwoCompSys"/>
</dbReference>
<dbReference type="Proteomes" id="UP000482800">
    <property type="component" value="Unassembled WGS sequence"/>
</dbReference>
<dbReference type="Gene3D" id="1.20.120.620">
    <property type="entry name" value="Backbone structure of the membrane domain of e. Coli histidine kinase receptor kdpd"/>
    <property type="match status" value="1"/>
</dbReference>
<dbReference type="EMBL" id="BLPF01000002">
    <property type="protein sequence ID" value="GFJ82526.1"/>
    <property type="molecule type" value="Genomic_DNA"/>
</dbReference>
<keyword evidence="8" id="KW-0418">Kinase</keyword>
<dbReference type="SUPFAM" id="SSF55874">
    <property type="entry name" value="ATPase domain of HSP90 chaperone/DNA topoisomerase II/histidine kinase"/>
    <property type="match status" value="1"/>
</dbReference>
<dbReference type="SUPFAM" id="SSF55781">
    <property type="entry name" value="GAF domain-like"/>
    <property type="match status" value="1"/>
</dbReference>
<evidence type="ECO:0000256" key="7">
    <source>
        <dbReference type="ARBA" id="ARBA00022741"/>
    </source>
</evidence>
<organism evidence="15 16">
    <name type="scientific">Phytohabitans houttuyneae</name>
    <dbReference type="NCBI Taxonomy" id="1076126"/>
    <lineage>
        <taxon>Bacteria</taxon>
        <taxon>Bacillati</taxon>
        <taxon>Actinomycetota</taxon>
        <taxon>Actinomycetes</taxon>
        <taxon>Micromonosporales</taxon>
        <taxon>Micromonosporaceae</taxon>
    </lineage>
</organism>
<dbReference type="Gene3D" id="3.30.565.10">
    <property type="entry name" value="Histidine kinase-like ATPase, C-terminal domain"/>
    <property type="match status" value="1"/>
</dbReference>
<evidence type="ECO:0000256" key="8">
    <source>
        <dbReference type="ARBA" id="ARBA00022777"/>
    </source>
</evidence>
<keyword evidence="9" id="KW-0067">ATP-binding</keyword>
<evidence type="ECO:0000256" key="13">
    <source>
        <dbReference type="SAM" id="Phobius"/>
    </source>
</evidence>
<dbReference type="InterPro" id="IPR003594">
    <property type="entry name" value="HATPase_dom"/>
</dbReference>
<keyword evidence="7" id="KW-0547">Nucleotide-binding</keyword>
<comment type="subcellular location">
    <subcellularLocation>
        <location evidence="2">Membrane</location>
        <topology evidence="2">Multi-pass membrane protein</topology>
    </subcellularLocation>
</comment>
<feature type="domain" description="Histidine kinase" evidence="14">
    <location>
        <begin position="361"/>
        <end position="443"/>
    </location>
</feature>
<dbReference type="PANTHER" id="PTHR24421:SF10">
    <property type="entry name" value="NITRATE_NITRITE SENSOR PROTEIN NARQ"/>
    <property type="match status" value="1"/>
</dbReference>
<comment type="caution">
    <text evidence="15">The sequence shown here is derived from an EMBL/GenBank/DDBJ whole genome shotgun (WGS) entry which is preliminary data.</text>
</comment>
<dbReference type="Pfam" id="PF02518">
    <property type="entry name" value="HATPase_c"/>
    <property type="match status" value="1"/>
</dbReference>
<evidence type="ECO:0000256" key="4">
    <source>
        <dbReference type="ARBA" id="ARBA00022553"/>
    </source>
</evidence>
<evidence type="ECO:0000256" key="11">
    <source>
        <dbReference type="ARBA" id="ARBA00023012"/>
    </source>
</evidence>
<dbReference type="Pfam" id="PF07730">
    <property type="entry name" value="HisKA_3"/>
    <property type="match status" value="1"/>
</dbReference>
<dbReference type="AlphaFoldDB" id="A0A6V8KKN1"/>
<evidence type="ECO:0000313" key="15">
    <source>
        <dbReference type="EMBL" id="GFJ82526.1"/>
    </source>
</evidence>
<dbReference type="InterPro" id="IPR011712">
    <property type="entry name" value="Sig_transdc_His_kin_sub3_dim/P"/>
</dbReference>
<dbReference type="InterPro" id="IPR005467">
    <property type="entry name" value="His_kinase_dom"/>
</dbReference>
<reference evidence="15 16" key="1">
    <citation type="submission" date="2020-03" db="EMBL/GenBank/DDBJ databases">
        <title>Whole genome shotgun sequence of Phytohabitans houttuyneae NBRC 108639.</title>
        <authorList>
            <person name="Komaki H."/>
            <person name="Tamura T."/>
        </authorList>
    </citation>
    <scope>NUCLEOTIDE SEQUENCE [LARGE SCALE GENOMIC DNA]</scope>
    <source>
        <strain evidence="15 16">NBRC 108639</strain>
    </source>
</reference>
<dbReference type="GO" id="GO:0046983">
    <property type="term" value="F:protein dimerization activity"/>
    <property type="evidence" value="ECO:0007669"/>
    <property type="project" value="InterPro"/>
</dbReference>
<keyword evidence="4" id="KW-0597">Phosphoprotein</keyword>
<feature type="transmembrane region" description="Helical" evidence="13">
    <location>
        <begin position="81"/>
        <end position="104"/>
    </location>
</feature>
<keyword evidence="5" id="KW-0808">Transferase</keyword>